<dbReference type="SUPFAM" id="SSF56801">
    <property type="entry name" value="Acetyl-CoA synthetase-like"/>
    <property type="match status" value="1"/>
</dbReference>
<dbReference type="Gene3D" id="3.30.300.30">
    <property type="match status" value="1"/>
</dbReference>
<feature type="compositionally biased region" description="Pro residues" evidence="1">
    <location>
        <begin position="1"/>
        <end position="19"/>
    </location>
</feature>
<dbReference type="RefSeq" id="WP_318783592.1">
    <property type="nucleotide sequence ID" value="NZ_JADBEB010000001.1"/>
</dbReference>
<dbReference type="GO" id="GO:0031177">
    <property type="term" value="F:phosphopantetheine binding"/>
    <property type="evidence" value="ECO:0007669"/>
    <property type="project" value="TreeGrafter"/>
</dbReference>
<accession>A0A927MBQ1</accession>
<dbReference type="InterPro" id="IPR009081">
    <property type="entry name" value="PP-bd_ACP"/>
</dbReference>
<dbReference type="PROSITE" id="PS00455">
    <property type="entry name" value="AMP_BINDING"/>
    <property type="match status" value="1"/>
</dbReference>
<feature type="transmembrane region" description="Helical" evidence="2">
    <location>
        <begin position="949"/>
        <end position="973"/>
    </location>
</feature>
<keyword evidence="2" id="KW-0812">Transmembrane</keyword>
<feature type="transmembrane region" description="Helical" evidence="2">
    <location>
        <begin position="715"/>
        <end position="737"/>
    </location>
</feature>
<feature type="transmembrane region" description="Helical" evidence="2">
    <location>
        <begin position="1190"/>
        <end position="1214"/>
    </location>
</feature>
<dbReference type="InterPro" id="IPR025110">
    <property type="entry name" value="AMP-bd_C"/>
</dbReference>
<keyword evidence="2" id="KW-1133">Transmembrane helix</keyword>
<feature type="region of interest" description="Disordered" evidence="1">
    <location>
        <begin position="556"/>
        <end position="581"/>
    </location>
</feature>
<protein>
    <submittedName>
        <fullName evidence="4">Non-ribosomal peptide synthetase-like protein</fullName>
    </submittedName>
</protein>
<dbReference type="InterPro" id="IPR018247">
    <property type="entry name" value="EF_Hand_1_Ca_BS"/>
</dbReference>
<dbReference type="SUPFAM" id="SSF51161">
    <property type="entry name" value="Trimeric LpxA-like enzymes"/>
    <property type="match status" value="2"/>
</dbReference>
<dbReference type="Proteomes" id="UP000649753">
    <property type="component" value="Unassembled WGS sequence"/>
</dbReference>
<dbReference type="PANTHER" id="PTHR45527">
    <property type="entry name" value="NONRIBOSOMAL PEPTIDE SYNTHETASE"/>
    <property type="match status" value="1"/>
</dbReference>
<reference evidence="4" key="1">
    <citation type="submission" date="2020-10" db="EMBL/GenBank/DDBJ databases">
        <title>Sequencing the genomes of 1000 actinobacteria strains.</title>
        <authorList>
            <person name="Klenk H.-P."/>
        </authorList>
    </citation>
    <scope>NUCLEOTIDE SEQUENCE</scope>
    <source>
        <strain evidence="4">DSM 46832</strain>
    </source>
</reference>
<dbReference type="InterPro" id="IPR000873">
    <property type="entry name" value="AMP-dep_synth/lig_dom"/>
</dbReference>
<feature type="transmembrane region" description="Helical" evidence="2">
    <location>
        <begin position="1154"/>
        <end position="1178"/>
    </location>
</feature>
<keyword evidence="5" id="KW-1185">Reference proteome</keyword>
<dbReference type="InterPro" id="IPR012728">
    <property type="entry name" value="Pls/PosA_C"/>
</dbReference>
<evidence type="ECO:0000313" key="4">
    <source>
        <dbReference type="EMBL" id="MBE1491524.1"/>
    </source>
</evidence>
<dbReference type="SUPFAM" id="SSF47336">
    <property type="entry name" value="ACP-like"/>
    <property type="match status" value="1"/>
</dbReference>
<dbReference type="Gene3D" id="2.160.10.10">
    <property type="entry name" value="Hexapeptide repeat proteins"/>
    <property type="match status" value="2"/>
</dbReference>
<name>A0A927MBQ1_9ACTN</name>
<dbReference type="PANTHER" id="PTHR45527:SF1">
    <property type="entry name" value="FATTY ACID SYNTHASE"/>
    <property type="match status" value="1"/>
</dbReference>
<dbReference type="InterPro" id="IPR029058">
    <property type="entry name" value="AB_hydrolase_fold"/>
</dbReference>
<dbReference type="Pfam" id="PF13193">
    <property type="entry name" value="AMP-binding_C"/>
    <property type="match status" value="1"/>
</dbReference>
<feature type="transmembrane region" description="Helical" evidence="2">
    <location>
        <begin position="675"/>
        <end position="703"/>
    </location>
</feature>
<dbReference type="InterPro" id="IPR011004">
    <property type="entry name" value="Trimer_LpxA-like_sf"/>
</dbReference>
<evidence type="ECO:0000259" key="3">
    <source>
        <dbReference type="PROSITE" id="PS50075"/>
    </source>
</evidence>
<feature type="region of interest" description="Disordered" evidence="1">
    <location>
        <begin position="1"/>
        <end position="33"/>
    </location>
</feature>
<dbReference type="PROSITE" id="PS50075">
    <property type="entry name" value="CARRIER"/>
    <property type="match status" value="1"/>
</dbReference>
<dbReference type="Pfam" id="PF00550">
    <property type="entry name" value="PP-binding"/>
    <property type="match status" value="1"/>
</dbReference>
<sequence length="1369" mass="147954">MTATPRVPPDADPVRPAPVPGQAARPRPGPVLTAEGVDNRVRWRPGERLHHLFEQRCDRFAAEGDPGHLAVDQGDCGRVAVDQRDPGRLVVDDGDGDGAMTFAELDARANRLGRLLLARGVAPGDRVGLLVDRSALAYLAMLAVSKIHAAYVPVDAGFPTDRIAFIVDDARVRTVIALSALADRLDGIVPTVIRIDGLPELDRYPADRICPDDLAPAPDDVAYLVYTSGTTGRPKGVAITQANICNFVRVAAESYGLRADDRVYQGMTIAFDFSVEEIWVPLVCGATLVPSTAPGALVGRDLAGFLVRHRVTALCCVPTLLATIEEELPELRFVLVSGEACPAHLVSRWHRPGRTLLNVYGPTETSVSATWARLDPDRPVTIGVPLPTYSVVILDPELRVLPRGATGEIGVAGVGLSPGYVNRPDLTARAFVPDRLGIADNPSGRIYRTGDLGRVNDDGELEYLGRIDSQVKVRGYRIELTEIESVLLRLPEVAQAAVTTYRPEFGVVELAAFYTRRAGAAALDHGRALAALRSRLPRYMVPAYLEELPALPTLPSDKVDRKRLPDPSGTRHRSATSDIVAPAGPTESALAELLAELLRVERVSVRDDFFTDLGADSLMMARYCTGVRERIRADVSIKDVYLNPTVRGLAEVVENGGSATPAEPPHPVLRVPSALAYYGCAALQVCFGLAYIAFFAVAAITGYTWISAGSGGLDLAVRSVGFGFAWFAVTALFPVAVKWSLVGRWRPGTFPIWGLRYLRFWVVKRVTRASPLVLFRGSPVYNLYLRALGVKVGPGVLLLSRSVPVCTDLITLGAGTVIGKDVSLLGYRAEAGWITTGPISVGRDAQVGEGSVLDIDTELGDGVQLGHVSSPRAGQVVPAGATWHGSPAVPGGAGNPVAAPRSCSRLRRLCYGTAQLLVRVLVDTQLIVVLVALAFAVDISTVPGSLLMFFGAIPLGLLLAVLVPRVANLFLVADRSYPLYGWHWMCFQVVSRFSNVRLFNVLFGDSSYIVGYLRLIGWRLRQVRQTGSNFGLGQKHDSPFLCEVRGGGLVSDGLSISNARFSSTSFALSRATINAENFLGNRIVYPAGARVGDDCLLATKVMVPLDGPVRSGVGLLGSPPFEIPRSVRRDARFDELKSGDEFRRRLSRKNRSNLATMGWYLLSRWLLFHLSILIVVHVEGLHDGAEPHVPTLAAGILLALLTMVGYAALLDWAALGFRRLRPLYCSIYDPRYWRHERYWKLGEVAFLGLFNGTPVKSLVWRLLGVRVGRRVFDDGCGIPERSLVEIGDYCTLGEGSVLHSHSLEDGAFKSDRIRLGRGCSVGAGALVHYGVELADGVVVAPDSFVMKGSTLAAGTVWRGNPAWPVAHLR</sequence>
<dbReference type="PROSITE" id="PS00018">
    <property type="entry name" value="EF_HAND_1"/>
    <property type="match status" value="1"/>
</dbReference>
<dbReference type="Gene3D" id="3.40.50.12780">
    <property type="entry name" value="N-terminal domain of ligase-like"/>
    <property type="match status" value="1"/>
</dbReference>
<dbReference type="CDD" id="cd05930">
    <property type="entry name" value="A_NRPS"/>
    <property type="match status" value="1"/>
</dbReference>
<dbReference type="InterPro" id="IPR010071">
    <property type="entry name" value="AA_adenyl_dom"/>
</dbReference>
<proteinExistence type="predicted"/>
<comment type="caution">
    <text evidence="4">The sequence shown here is derived from an EMBL/GenBank/DDBJ whole genome shotgun (WGS) entry which is preliminary data.</text>
</comment>
<gene>
    <name evidence="4" type="ORF">H4W31_007162</name>
</gene>
<dbReference type="GO" id="GO:0044550">
    <property type="term" value="P:secondary metabolite biosynthetic process"/>
    <property type="evidence" value="ECO:0007669"/>
    <property type="project" value="TreeGrafter"/>
</dbReference>
<dbReference type="InterPro" id="IPR020845">
    <property type="entry name" value="AMP-binding_CS"/>
</dbReference>
<feature type="domain" description="Carrier" evidence="3">
    <location>
        <begin position="581"/>
        <end position="657"/>
    </location>
</feature>
<dbReference type="InterPro" id="IPR001451">
    <property type="entry name" value="Hexapep"/>
</dbReference>
<dbReference type="InterPro" id="IPR036736">
    <property type="entry name" value="ACP-like_sf"/>
</dbReference>
<dbReference type="NCBIfam" id="TIGR02353">
    <property type="entry name" value="NRPS_term_dom"/>
    <property type="match status" value="1"/>
</dbReference>
<dbReference type="Pfam" id="PF00501">
    <property type="entry name" value="AMP-binding"/>
    <property type="match status" value="1"/>
</dbReference>
<organism evidence="4 5">
    <name type="scientific">Plantactinospora soyae</name>
    <dbReference type="NCBI Taxonomy" id="1544732"/>
    <lineage>
        <taxon>Bacteria</taxon>
        <taxon>Bacillati</taxon>
        <taxon>Actinomycetota</taxon>
        <taxon>Actinomycetes</taxon>
        <taxon>Micromonosporales</taxon>
        <taxon>Micromonosporaceae</taxon>
        <taxon>Plantactinospora</taxon>
    </lineage>
</organism>
<dbReference type="Pfam" id="PF14602">
    <property type="entry name" value="Hexapep_2"/>
    <property type="match status" value="1"/>
</dbReference>
<evidence type="ECO:0000256" key="1">
    <source>
        <dbReference type="SAM" id="MobiDB-lite"/>
    </source>
</evidence>
<dbReference type="Gene3D" id="3.40.50.1820">
    <property type="entry name" value="alpha/beta hydrolase"/>
    <property type="match status" value="1"/>
</dbReference>
<keyword evidence="2" id="KW-0472">Membrane</keyword>
<dbReference type="InterPro" id="IPR045851">
    <property type="entry name" value="AMP-bd_C_sf"/>
</dbReference>
<dbReference type="EMBL" id="JADBEB010000001">
    <property type="protein sequence ID" value="MBE1491524.1"/>
    <property type="molecule type" value="Genomic_DNA"/>
</dbReference>
<dbReference type="InterPro" id="IPR042099">
    <property type="entry name" value="ANL_N_sf"/>
</dbReference>
<evidence type="ECO:0000313" key="5">
    <source>
        <dbReference type="Proteomes" id="UP000649753"/>
    </source>
</evidence>
<feature type="transmembrane region" description="Helical" evidence="2">
    <location>
        <begin position="916"/>
        <end position="937"/>
    </location>
</feature>
<evidence type="ECO:0000256" key="2">
    <source>
        <dbReference type="SAM" id="Phobius"/>
    </source>
</evidence>
<dbReference type="GO" id="GO:0043041">
    <property type="term" value="P:amino acid activation for nonribosomal peptide biosynthetic process"/>
    <property type="evidence" value="ECO:0007669"/>
    <property type="project" value="TreeGrafter"/>
</dbReference>
<dbReference type="NCBIfam" id="TIGR01733">
    <property type="entry name" value="AA-adenyl-dom"/>
    <property type="match status" value="1"/>
</dbReference>
<dbReference type="GO" id="GO:0005737">
    <property type="term" value="C:cytoplasm"/>
    <property type="evidence" value="ECO:0007669"/>
    <property type="project" value="TreeGrafter"/>
</dbReference>